<name>A0AAN7P181_9COLE</name>
<dbReference type="EMBL" id="JARPUR010000008">
    <property type="protein sequence ID" value="KAK4871926.1"/>
    <property type="molecule type" value="Genomic_DNA"/>
</dbReference>
<evidence type="ECO:0000313" key="2">
    <source>
        <dbReference type="EMBL" id="KAK4871926.1"/>
    </source>
</evidence>
<gene>
    <name evidence="2" type="ORF">RN001_016050</name>
</gene>
<dbReference type="Proteomes" id="UP001353858">
    <property type="component" value="Unassembled WGS sequence"/>
</dbReference>
<evidence type="ECO:0000313" key="3">
    <source>
        <dbReference type="Proteomes" id="UP001353858"/>
    </source>
</evidence>
<reference evidence="3" key="1">
    <citation type="submission" date="2023-01" db="EMBL/GenBank/DDBJ databases">
        <title>Key to firefly adult light organ development and bioluminescence: homeobox transcription factors regulate luciferase expression and transportation to peroxisome.</title>
        <authorList>
            <person name="Fu X."/>
        </authorList>
    </citation>
    <scope>NUCLEOTIDE SEQUENCE [LARGE SCALE GENOMIC DNA]</scope>
</reference>
<feature type="compositionally biased region" description="Basic residues" evidence="1">
    <location>
        <begin position="186"/>
        <end position="198"/>
    </location>
</feature>
<organism evidence="2 3">
    <name type="scientific">Aquatica leii</name>
    <dbReference type="NCBI Taxonomy" id="1421715"/>
    <lineage>
        <taxon>Eukaryota</taxon>
        <taxon>Metazoa</taxon>
        <taxon>Ecdysozoa</taxon>
        <taxon>Arthropoda</taxon>
        <taxon>Hexapoda</taxon>
        <taxon>Insecta</taxon>
        <taxon>Pterygota</taxon>
        <taxon>Neoptera</taxon>
        <taxon>Endopterygota</taxon>
        <taxon>Coleoptera</taxon>
        <taxon>Polyphaga</taxon>
        <taxon>Elateriformia</taxon>
        <taxon>Elateroidea</taxon>
        <taxon>Lampyridae</taxon>
        <taxon>Luciolinae</taxon>
        <taxon>Aquatica</taxon>
    </lineage>
</organism>
<dbReference type="AlphaFoldDB" id="A0AAN7P181"/>
<protein>
    <submittedName>
        <fullName evidence="2">Uncharacterized protein</fullName>
    </submittedName>
</protein>
<feature type="region of interest" description="Disordered" evidence="1">
    <location>
        <begin position="168"/>
        <end position="222"/>
    </location>
</feature>
<evidence type="ECO:0000256" key="1">
    <source>
        <dbReference type="SAM" id="MobiDB-lite"/>
    </source>
</evidence>
<proteinExistence type="predicted"/>
<feature type="compositionally biased region" description="Basic and acidic residues" evidence="1">
    <location>
        <begin position="205"/>
        <end position="215"/>
    </location>
</feature>
<keyword evidence="3" id="KW-1185">Reference proteome</keyword>
<sequence>MDPKMFYRKSKCLKTVLPPEQSYEDFSEDDSIADETYIPDVFPDIKCFLLCNGPYSTTIIFSGIPEITDESSRECCKNKEADNNPSLGVNIQSAQNLFNEFYEENSQTKINIDEECDRILRTINQLTENVESVNEAGMFMEGNSLNSELIENGAEVDVLAEIQNDSITINNNDDKNPGLNNQRNGKNQKAKKGLKKPSAHSSKQNGKENTVEQKKGQKGKCS</sequence>
<comment type="caution">
    <text evidence="2">The sequence shown here is derived from an EMBL/GenBank/DDBJ whole genome shotgun (WGS) entry which is preliminary data.</text>
</comment>
<accession>A0AAN7P181</accession>